<keyword evidence="3" id="KW-1185">Reference proteome</keyword>
<evidence type="ECO:0000256" key="1">
    <source>
        <dbReference type="SAM" id="MobiDB-lite"/>
    </source>
</evidence>
<feature type="region of interest" description="Disordered" evidence="1">
    <location>
        <begin position="1"/>
        <end position="25"/>
    </location>
</feature>
<proteinExistence type="predicted"/>
<sequence length="59" mass="6995">MEHKELEKLRELKEDEKQQEPNQEQEWLLEQKELVSKVLDEDFGCLKVNNAGPGTKDNR</sequence>
<dbReference type="AlphaFoldDB" id="B4IG28"/>
<feature type="compositionally biased region" description="Basic and acidic residues" evidence="1">
    <location>
        <begin position="1"/>
        <end position="19"/>
    </location>
</feature>
<protein>
    <submittedName>
        <fullName evidence="2">GM17608</fullName>
    </submittedName>
</protein>
<evidence type="ECO:0000313" key="3">
    <source>
        <dbReference type="Proteomes" id="UP000001292"/>
    </source>
</evidence>
<dbReference type="EMBL" id="CH480835">
    <property type="protein sequence ID" value="EDW48762.1"/>
    <property type="molecule type" value="Genomic_DNA"/>
</dbReference>
<name>B4IG28_DROSE</name>
<dbReference type="SMR" id="B4IG28"/>
<gene>
    <name evidence="2" type="primary">Dsec\GM17608</name>
    <name evidence="2" type="ORF">Dsec_GM17608</name>
</gene>
<reference evidence="2 3" key="1">
    <citation type="journal article" date="2007" name="Nature">
        <title>Evolution of genes and genomes on the Drosophila phylogeny.</title>
        <authorList>
            <consortium name="Drosophila 12 Genomes Consortium"/>
            <person name="Clark A.G."/>
            <person name="Eisen M.B."/>
            <person name="Smith D.R."/>
            <person name="Bergman C.M."/>
            <person name="Oliver B."/>
            <person name="Markow T.A."/>
            <person name="Kaufman T.C."/>
            <person name="Kellis M."/>
            <person name="Gelbart W."/>
            <person name="Iyer V.N."/>
            <person name="Pollard D.A."/>
            <person name="Sackton T.B."/>
            <person name="Larracuente A.M."/>
            <person name="Singh N.D."/>
            <person name="Abad J.P."/>
            <person name="Abt D.N."/>
            <person name="Adryan B."/>
            <person name="Aguade M."/>
            <person name="Akashi H."/>
            <person name="Anderson W.W."/>
            <person name="Aquadro C.F."/>
            <person name="Ardell D.H."/>
            <person name="Arguello R."/>
            <person name="Artieri C.G."/>
            <person name="Barbash D.A."/>
            <person name="Barker D."/>
            <person name="Barsanti P."/>
            <person name="Batterham P."/>
            <person name="Batzoglou S."/>
            <person name="Begun D."/>
            <person name="Bhutkar A."/>
            <person name="Blanco E."/>
            <person name="Bosak S.A."/>
            <person name="Bradley R.K."/>
            <person name="Brand A.D."/>
            <person name="Brent M.R."/>
            <person name="Brooks A.N."/>
            <person name="Brown R.H."/>
            <person name="Butlin R.K."/>
            <person name="Caggese C."/>
            <person name="Calvi B.R."/>
            <person name="Bernardo de Carvalho A."/>
            <person name="Caspi A."/>
            <person name="Castrezana S."/>
            <person name="Celniker S.E."/>
            <person name="Chang J.L."/>
            <person name="Chapple C."/>
            <person name="Chatterji S."/>
            <person name="Chinwalla A."/>
            <person name="Civetta A."/>
            <person name="Clifton S.W."/>
            <person name="Comeron J.M."/>
            <person name="Costello J.C."/>
            <person name="Coyne J.A."/>
            <person name="Daub J."/>
            <person name="David R.G."/>
            <person name="Delcher A.L."/>
            <person name="Delehaunty K."/>
            <person name="Do C.B."/>
            <person name="Ebling H."/>
            <person name="Edwards K."/>
            <person name="Eickbush T."/>
            <person name="Evans J.D."/>
            <person name="Filipski A."/>
            <person name="Findeiss S."/>
            <person name="Freyhult E."/>
            <person name="Fulton L."/>
            <person name="Fulton R."/>
            <person name="Garcia A.C."/>
            <person name="Gardiner A."/>
            <person name="Garfield D.A."/>
            <person name="Garvin B.E."/>
            <person name="Gibson G."/>
            <person name="Gilbert D."/>
            <person name="Gnerre S."/>
            <person name="Godfrey J."/>
            <person name="Good R."/>
            <person name="Gotea V."/>
            <person name="Gravely B."/>
            <person name="Greenberg A.J."/>
            <person name="Griffiths-Jones S."/>
            <person name="Gross S."/>
            <person name="Guigo R."/>
            <person name="Gustafson E.A."/>
            <person name="Haerty W."/>
            <person name="Hahn M.W."/>
            <person name="Halligan D.L."/>
            <person name="Halpern A.L."/>
            <person name="Halter G.M."/>
            <person name="Han M.V."/>
            <person name="Heger A."/>
            <person name="Hillier L."/>
            <person name="Hinrichs A.S."/>
            <person name="Holmes I."/>
            <person name="Hoskins R.A."/>
            <person name="Hubisz M.J."/>
            <person name="Hultmark D."/>
            <person name="Huntley M.A."/>
            <person name="Jaffe D.B."/>
            <person name="Jagadeeshan S."/>
            <person name="Jeck W.R."/>
            <person name="Johnson J."/>
            <person name="Jones C.D."/>
            <person name="Jordan W.C."/>
            <person name="Karpen G.H."/>
            <person name="Kataoka E."/>
            <person name="Keightley P.D."/>
            <person name="Kheradpour P."/>
            <person name="Kirkness E.F."/>
            <person name="Koerich L.B."/>
            <person name="Kristiansen K."/>
            <person name="Kudrna D."/>
            <person name="Kulathinal R.J."/>
            <person name="Kumar S."/>
            <person name="Kwok R."/>
            <person name="Lander E."/>
            <person name="Langley C.H."/>
            <person name="Lapoint R."/>
            <person name="Lazzaro B.P."/>
            <person name="Lee S.J."/>
            <person name="Levesque L."/>
            <person name="Li R."/>
            <person name="Lin C.F."/>
            <person name="Lin M.F."/>
            <person name="Lindblad-Toh K."/>
            <person name="Llopart A."/>
            <person name="Long M."/>
            <person name="Low L."/>
            <person name="Lozovsky E."/>
            <person name="Lu J."/>
            <person name="Luo M."/>
            <person name="Machado C.A."/>
            <person name="Makalowski W."/>
            <person name="Marzo M."/>
            <person name="Matsuda M."/>
            <person name="Matzkin L."/>
            <person name="McAllister B."/>
            <person name="McBride C.S."/>
            <person name="McKernan B."/>
            <person name="McKernan K."/>
            <person name="Mendez-Lago M."/>
            <person name="Minx P."/>
            <person name="Mollenhauer M.U."/>
            <person name="Montooth K."/>
            <person name="Mount S.M."/>
            <person name="Mu X."/>
            <person name="Myers E."/>
            <person name="Negre B."/>
            <person name="Newfeld S."/>
            <person name="Nielsen R."/>
            <person name="Noor M.A."/>
            <person name="O'Grady P."/>
            <person name="Pachter L."/>
            <person name="Papaceit M."/>
            <person name="Parisi M.J."/>
            <person name="Parisi M."/>
            <person name="Parts L."/>
            <person name="Pedersen J.S."/>
            <person name="Pesole G."/>
            <person name="Phillippy A.M."/>
            <person name="Ponting C.P."/>
            <person name="Pop M."/>
            <person name="Porcelli D."/>
            <person name="Powell J.R."/>
            <person name="Prohaska S."/>
            <person name="Pruitt K."/>
            <person name="Puig M."/>
            <person name="Quesneville H."/>
            <person name="Ram K.R."/>
            <person name="Rand D."/>
            <person name="Rasmussen M.D."/>
            <person name="Reed L.K."/>
            <person name="Reenan R."/>
            <person name="Reily A."/>
            <person name="Remington K.A."/>
            <person name="Rieger T.T."/>
            <person name="Ritchie M.G."/>
            <person name="Robin C."/>
            <person name="Rogers Y.H."/>
            <person name="Rohde C."/>
            <person name="Rozas J."/>
            <person name="Rubenfield M.J."/>
            <person name="Ruiz A."/>
            <person name="Russo S."/>
            <person name="Salzberg S.L."/>
            <person name="Sanchez-Gracia A."/>
            <person name="Saranga D.J."/>
            <person name="Sato H."/>
            <person name="Schaeffer S.W."/>
            <person name="Schatz M.C."/>
            <person name="Schlenke T."/>
            <person name="Schwartz R."/>
            <person name="Segarra C."/>
            <person name="Singh R.S."/>
            <person name="Sirot L."/>
            <person name="Sirota M."/>
            <person name="Sisneros N.B."/>
            <person name="Smith C.D."/>
            <person name="Smith T.F."/>
            <person name="Spieth J."/>
            <person name="Stage D.E."/>
            <person name="Stark A."/>
            <person name="Stephan W."/>
            <person name="Strausberg R.L."/>
            <person name="Strempel S."/>
            <person name="Sturgill D."/>
            <person name="Sutton G."/>
            <person name="Sutton G.G."/>
            <person name="Tao W."/>
            <person name="Teichmann S."/>
            <person name="Tobari Y.N."/>
            <person name="Tomimura Y."/>
            <person name="Tsolas J.M."/>
            <person name="Valente V.L."/>
            <person name="Venter E."/>
            <person name="Venter J.C."/>
            <person name="Vicario S."/>
            <person name="Vieira F.G."/>
            <person name="Vilella A.J."/>
            <person name="Villasante A."/>
            <person name="Walenz B."/>
            <person name="Wang J."/>
            <person name="Wasserman M."/>
            <person name="Watts T."/>
            <person name="Wilson D."/>
            <person name="Wilson R.K."/>
            <person name="Wing R.A."/>
            <person name="Wolfner M.F."/>
            <person name="Wong A."/>
            <person name="Wong G.K."/>
            <person name="Wu C.I."/>
            <person name="Wu G."/>
            <person name="Yamamoto D."/>
            <person name="Yang H.P."/>
            <person name="Yang S.P."/>
            <person name="Yorke J.A."/>
            <person name="Yoshida K."/>
            <person name="Zdobnov E."/>
            <person name="Zhang P."/>
            <person name="Zhang Y."/>
            <person name="Zimin A.V."/>
            <person name="Baldwin J."/>
            <person name="Abdouelleil A."/>
            <person name="Abdulkadir J."/>
            <person name="Abebe A."/>
            <person name="Abera B."/>
            <person name="Abreu J."/>
            <person name="Acer S.C."/>
            <person name="Aftuck L."/>
            <person name="Alexander A."/>
            <person name="An P."/>
            <person name="Anderson E."/>
            <person name="Anderson S."/>
            <person name="Arachi H."/>
            <person name="Azer M."/>
            <person name="Bachantsang P."/>
            <person name="Barry A."/>
            <person name="Bayul T."/>
            <person name="Berlin A."/>
            <person name="Bessette D."/>
            <person name="Bloom T."/>
            <person name="Blye J."/>
            <person name="Boguslavskiy L."/>
            <person name="Bonnet C."/>
            <person name="Boukhgalter B."/>
            <person name="Bourzgui I."/>
            <person name="Brown A."/>
            <person name="Cahill P."/>
            <person name="Channer S."/>
            <person name="Cheshatsang Y."/>
            <person name="Chuda L."/>
            <person name="Citroen M."/>
            <person name="Collymore A."/>
            <person name="Cooke P."/>
            <person name="Costello M."/>
            <person name="D'Aco K."/>
            <person name="Daza R."/>
            <person name="De Haan G."/>
            <person name="DeGray S."/>
            <person name="DeMaso C."/>
            <person name="Dhargay N."/>
            <person name="Dooley K."/>
            <person name="Dooley E."/>
            <person name="Doricent M."/>
            <person name="Dorje P."/>
            <person name="Dorjee K."/>
            <person name="Dupes A."/>
            <person name="Elong R."/>
            <person name="Falk J."/>
            <person name="Farina A."/>
            <person name="Faro S."/>
            <person name="Ferguson D."/>
            <person name="Fisher S."/>
            <person name="Foley C.D."/>
            <person name="Franke A."/>
            <person name="Friedrich D."/>
            <person name="Gadbois L."/>
            <person name="Gearin G."/>
            <person name="Gearin C.R."/>
            <person name="Giannoukos G."/>
            <person name="Goode T."/>
            <person name="Graham J."/>
            <person name="Grandbois E."/>
            <person name="Grewal S."/>
            <person name="Gyaltsen K."/>
            <person name="Hafez N."/>
            <person name="Hagos B."/>
            <person name="Hall J."/>
            <person name="Henson C."/>
            <person name="Hollinger A."/>
            <person name="Honan T."/>
            <person name="Huard M.D."/>
            <person name="Hughes L."/>
            <person name="Hurhula B."/>
            <person name="Husby M.E."/>
            <person name="Kamat A."/>
            <person name="Kanga B."/>
            <person name="Kashin S."/>
            <person name="Khazanovich D."/>
            <person name="Kisner P."/>
            <person name="Lance K."/>
            <person name="Lara M."/>
            <person name="Lee W."/>
            <person name="Lennon N."/>
            <person name="Letendre F."/>
            <person name="LeVine R."/>
            <person name="Lipovsky A."/>
            <person name="Liu X."/>
            <person name="Liu J."/>
            <person name="Liu S."/>
            <person name="Lokyitsang T."/>
            <person name="Lokyitsang Y."/>
            <person name="Lubonja R."/>
            <person name="Lui A."/>
            <person name="MacDonald P."/>
            <person name="Magnisalis V."/>
            <person name="Maru K."/>
            <person name="Matthews C."/>
            <person name="McCusker W."/>
            <person name="McDonough S."/>
            <person name="Mehta T."/>
            <person name="Meldrim J."/>
            <person name="Meneus L."/>
            <person name="Mihai O."/>
            <person name="Mihalev A."/>
            <person name="Mihova T."/>
            <person name="Mittelman R."/>
            <person name="Mlenga V."/>
            <person name="Montmayeur A."/>
            <person name="Mulrain L."/>
            <person name="Navidi A."/>
            <person name="Naylor J."/>
            <person name="Negash T."/>
            <person name="Nguyen T."/>
            <person name="Nguyen N."/>
            <person name="Nicol R."/>
            <person name="Norbu C."/>
            <person name="Norbu N."/>
            <person name="Novod N."/>
            <person name="O'Neill B."/>
            <person name="Osman S."/>
            <person name="Markiewicz E."/>
            <person name="Oyono O.L."/>
            <person name="Patti C."/>
            <person name="Phunkhang P."/>
            <person name="Pierre F."/>
            <person name="Priest M."/>
            <person name="Raghuraman S."/>
            <person name="Rege F."/>
            <person name="Reyes R."/>
            <person name="Rise C."/>
            <person name="Rogov P."/>
            <person name="Ross K."/>
            <person name="Ryan E."/>
            <person name="Settipalli S."/>
            <person name="Shea T."/>
            <person name="Sherpa N."/>
            <person name="Shi L."/>
            <person name="Shih D."/>
            <person name="Sparrow T."/>
            <person name="Spaulding J."/>
            <person name="Stalker J."/>
            <person name="Stange-Thomann N."/>
            <person name="Stavropoulos S."/>
            <person name="Stone C."/>
            <person name="Strader C."/>
            <person name="Tesfaye S."/>
            <person name="Thomson T."/>
            <person name="Thoulutsang Y."/>
            <person name="Thoulutsang D."/>
            <person name="Topham K."/>
            <person name="Topping I."/>
            <person name="Tsamla T."/>
            <person name="Vassiliev H."/>
            <person name="Vo A."/>
            <person name="Wangchuk T."/>
            <person name="Wangdi T."/>
            <person name="Weiand M."/>
            <person name="Wilkinson J."/>
            <person name="Wilson A."/>
            <person name="Yadav S."/>
            <person name="Young G."/>
            <person name="Yu Q."/>
            <person name="Zembek L."/>
            <person name="Zhong D."/>
            <person name="Zimmer A."/>
            <person name="Zwirko Z."/>
            <person name="Jaffe D.B."/>
            <person name="Alvarez P."/>
            <person name="Brockman W."/>
            <person name="Butler J."/>
            <person name="Chin C."/>
            <person name="Gnerre S."/>
            <person name="Grabherr M."/>
            <person name="Kleber M."/>
            <person name="Mauceli E."/>
            <person name="MacCallum I."/>
        </authorList>
    </citation>
    <scope>NUCLEOTIDE SEQUENCE [LARGE SCALE GENOMIC DNA]</scope>
    <source>
        <strain evidence="3">Rob3c / Tucson 14021-0248.25</strain>
    </source>
</reference>
<dbReference type="Proteomes" id="UP000001292">
    <property type="component" value="Unassembled WGS sequence"/>
</dbReference>
<evidence type="ECO:0000313" key="2">
    <source>
        <dbReference type="EMBL" id="EDW48762.1"/>
    </source>
</evidence>
<accession>B4IG28</accession>
<dbReference type="HOGENOM" id="CLU_2963245_0_0_1"/>
<organism evidence="3">
    <name type="scientific">Drosophila sechellia</name>
    <name type="common">Fruit fly</name>
    <dbReference type="NCBI Taxonomy" id="7238"/>
    <lineage>
        <taxon>Eukaryota</taxon>
        <taxon>Metazoa</taxon>
        <taxon>Ecdysozoa</taxon>
        <taxon>Arthropoda</taxon>
        <taxon>Hexapoda</taxon>
        <taxon>Insecta</taxon>
        <taxon>Pterygota</taxon>
        <taxon>Neoptera</taxon>
        <taxon>Endopterygota</taxon>
        <taxon>Diptera</taxon>
        <taxon>Brachycera</taxon>
        <taxon>Muscomorpha</taxon>
        <taxon>Ephydroidea</taxon>
        <taxon>Drosophilidae</taxon>
        <taxon>Drosophila</taxon>
        <taxon>Sophophora</taxon>
    </lineage>
</organism>